<gene>
    <name evidence="2" type="ORF">JCM16418_3084</name>
</gene>
<dbReference type="eggNOG" id="COG1300">
    <property type="taxonomic scope" value="Bacteria"/>
</dbReference>
<dbReference type="InterPro" id="IPR014196">
    <property type="entry name" value="SpoIIM"/>
</dbReference>
<feature type="transmembrane region" description="Helical" evidence="1">
    <location>
        <begin position="137"/>
        <end position="157"/>
    </location>
</feature>
<evidence type="ECO:0000313" key="3">
    <source>
        <dbReference type="Proteomes" id="UP000019364"/>
    </source>
</evidence>
<feature type="transmembrane region" description="Helical" evidence="1">
    <location>
        <begin position="169"/>
        <end position="193"/>
    </location>
</feature>
<dbReference type="AlphaFoldDB" id="W7YKE0"/>
<dbReference type="STRING" id="1236976.JCM16418_3084"/>
<feature type="transmembrane region" description="Helical" evidence="1">
    <location>
        <begin position="80"/>
        <end position="100"/>
    </location>
</feature>
<keyword evidence="3" id="KW-1185">Reference proteome</keyword>
<name>W7YKE0_9BACL</name>
<proteinExistence type="predicted"/>
<dbReference type="Pfam" id="PF01944">
    <property type="entry name" value="SpoIIM"/>
    <property type="match status" value="1"/>
</dbReference>
<comment type="caution">
    <text evidence="2">The sequence shown here is derived from an EMBL/GenBank/DDBJ whole genome shotgun (WGS) entry which is preliminary data.</text>
</comment>
<dbReference type="EMBL" id="BAVZ01000009">
    <property type="protein sequence ID" value="GAF08972.1"/>
    <property type="molecule type" value="Genomic_DNA"/>
</dbReference>
<dbReference type="OrthoDB" id="2065033at2"/>
<reference evidence="2 3" key="1">
    <citation type="journal article" date="2014" name="Genome Announc.">
        <title>Draft Genome Sequence of Paenibacillus pini JCM 16418T, Isolated from the Rhizosphere of Pine Tree.</title>
        <authorList>
            <person name="Yuki M."/>
            <person name="Oshima K."/>
            <person name="Suda W."/>
            <person name="Oshida Y."/>
            <person name="Kitamura K."/>
            <person name="Iida Y."/>
            <person name="Hattori M."/>
            <person name="Ohkuma M."/>
        </authorList>
    </citation>
    <scope>NUCLEOTIDE SEQUENCE [LARGE SCALE GENOMIC DNA]</scope>
    <source>
        <strain evidence="2 3">JCM 16418</strain>
    </source>
</reference>
<keyword evidence="1" id="KW-0812">Transmembrane</keyword>
<dbReference type="InterPro" id="IPR002798">
    <property type="entry name" value="SpoIIM-like"/>
</dbReference>
<evidence type="ECO:0000313" key="2">
    <source>
        <dbReference type="EMBL" id="GAF08972.1"/>
    </source>
</evidence>
<dbReference type="NCBIfam" id="TIGR02831">
    <property type="entry name" value="spo_II_M"/>
    <property type="match status" value="1"/>
</dbReference>
<dbReference type="Proteomes" id="UP000019364">
    <property type="component" value="Unassembled WGS sequence"/>
</dbReference>
<evidence type="ECO:0000256" key="1">
    <source>
        <dbReference type="SAM" id="Phobius"/>
    </source>
</evidence>
<accession>W7YKE0</accession>
<keyword evidence="1" id="KW-0472">Membrane</keyword>
<keyword evidence="1" id="KW-1133">Transmembrane helix</keyword>
<feature type="transmembrane region" description="Helical" evidence="1">
    <location>
        <begin position="12"/>
        <end position="36"/>
    </location>
</feature>
<organism evidence="2 3">
    <name type="scientific">Paenibacillus pini JCM 16418</name>
    <dbReference type="NCBI Taxonomy" id="1236976"/>
    <lineage>
        <taxon>Bacteria</taxon>
        <taxon>Bacillati</taxon>
        <taxon>Bacillota</taxon>
        <taxon>Bacilli</taxon>
        <taxon>Bacillales</taxon>
        <taxon>Paenibacillaceae</taxon>
        <taxon>Paenibacillus</taxon>
    </lineage>
</organism>
<protein>
    <submittedName>
        <fullName evidence="2">Stage II sporulation protein M</fullName>
    </submittedName>
</protein>
<dbReference type="RefSeq" id="WP_036649931.1">
    <property type="nucleotide sequence ID" value="NZ_BAVZ01000009.1"/>
</dbReference>
<dbReference type="PIRSF" id="PIRSF038973">
    <property type="entry name" value="SpoIIM"/>
    <property type="match status" value="1"/>
</dbReference>
<sequence>MKSFRHTLKEQTILYIFVAVLFLVGVIFGALMVNALSLEQQQDLESYLGNFFTTVNQNQLGGEMPAAVSYWSIAGLHLKWVGLIWILGLSIIGLPGILVLDFLKGVLIGFTVGYLVGQFSWKGLLFALVTVAPPNLLIIPVLMVSSVAAIAFSLHFIKNRVTMQRHVPFMRPFASYVGLSLLMAVLMLGISSFETWVTPAMMRWVTPMLLNTSALSGL</sequence>
<feature type="transmembrane region" description="Helical" evidence="1">
    <location>
        <begin position="107"/>
        <end position="131"/>
    </location>
</feature>